<evidence type="ECO:0000313" key="14">
    <source>
        <dbReference type="EMBL" id="SVA44227.1"/>
    </source>
</evidence>
<dbReference type="InterPro" id="IPR001270">
    <property type="entry name" value="ClpA/B"/>
</dbReference>
<evidence type="ECO:0000256" key="9">
    <source>
        <dbReference type="ARBA" id="ARBA00022840"/>
    </source>
</evidence>
<evidence type="ECO:0000256" key="3">
    <source>
        <dbReference type="ARBA" id="ARBA00022679"/>
    </source>
</evidence>
<dbReference type="CDD" id="cd00009">
    <property type="entry name" value="AAA"/>
    <property type="match status" value="1"/>
</dbReference>
<dbReference type="NCBIfam" id="TIGR02397">
    <property type="entry name" value="dnaX_nterm"/>
    <property type="match status" value="1"/>
</dbReference>
<keyword evidence="9" id="KW-0067">ATP-binding</keyword>
<proteinExistence type="inferred from homology"/>
<evidence type="ECO:0000256" key="12">
    <source>
        <dbReference type="SAM" id="MobiDB-lite"/>
    </source>
</evidence>
<dbReference type="EMBL" id="UINC01009891">
    <property type="protein sequence ID" value="SVA44227.1"/>
    <property type="molecule type" value="Genomic_DNA"/>
</dbReference>
<evidence type="ECO:0000256" key="1">
    <source>
        <dbReference type="ARBA" id="ARBA00006360"/>
    </source>
</evidence>
<dbReference type="Pfam" id="PF22608">
    <property type="entry name" value="DNAX_ATPase_lid"/>
    <property type="match status" value="1"/>
</dbReference>
<feature type="region of interest" description="Disordered" evidence="12">
    <location>
        <begin position="403"/>
        <end position="424"/>
    </location>
</feature>
<sequence length="518" mass="57978">MCRQNPERSWLVVIEPGPEQSNAGARPNNFMAYKVLSLKWRPQSFQDVVGQDHITQTLINAFEQDRIAQGYIFTGPRGVGKTTTARILAMALNAEGGASSNFDPNSIISREIADGRSLDVLEIDGASNRGIEEIRNLREQIKFAPMKGAFRVIIIDEVHMLTTPAFNALLRTLEEPPSHGKFIFATTDIHKVPATIISRCQRFDFNRISLQIISERLEFILKEEGISFDPESINAIAKKADGSMRDGLSLLDQAISFCGKEINYDGVVKALGLITDDLYFEFTRCIREKDSTGTVNMLSSFSSFGIPAPEVMVGMGGHIRNILYAGVKDGESLLEMNTEHKQRYIQESESWDRRDLLRISQVLTDVAATIRRAEDPYLLLEMTVLKLLEMDRSIYIDQIISSGGSSPKVRPKDPERSKSVKPIKKPLNPVVKKKYIDPEKKLTSPAPVVQDPVVSTKDKNQKNEIKDQPENDSDKENVVIPTPPDSNIEGILEHWPSIIEKIHLVRPSIGAILEECKP</sequence>
<name>A0A381VX69_9ZZZZ</name>
<dbReference type="Pfam" id="PF13177">
    <property type="entry name" value="DNA_pol3_delta2"/>
    <property type="match status" value="1"/>
</dbReference>
<dbReference type="Gene3D" id="1.10.8.60">
    <property type="match status" value="1"/>
</dbReference>
<dbReference type="PRINTS" id="PR00300">
    <property type="entry name" value="CLPPROTEASEA"/>
</dbReference>
<dbReference type="InterPro" id="IPR008921">
    <property type="entry name" value="DNA_pol3_clamp-load_cplx_C"/>
</dbReference>
<keyword evidence="6" id="KW-0479">Metal-binding</keyword>
<evidence type="ECO:0000256" key="5">
    <source>
        <dbReference type="ARBA" id="ARBA00022705"/>
    </source>
</evidence>
<feature type="region of interest" description="Disordered" evidence="12">
    <location>
        <begin position="441"/>
        <end position="486"/>
    </location>
</feature>
<dbReference type="GO" id="GO:0003677">
    <property type="term" value="F:DNA binding"/>
    <property type="evidence" value="ECO:0007669"/>
    <property type="project" value="InterPro"/>
</dbReference>
<evidence type="ECO:0000256" key="4">
    <source>
        <dbReference type="ARBA" id="ARBA00022695"/>
    </source>
</evidence>
<keyword evidence="4" id="KW-0548">Nucleotidyltransferase</keyword>
<evidence type="ECO:0000259" key="13">
    <source>
        <dbReference type="SMART" id="SM00382"/>
    </source>
</evidence>
<keyword evidence="8" id="KW-0862">Zinc</keyword>
<dbReference type="PANTHER" id="PTHR11669">
    <property type="entry name" value="REPLICATION FACTOR C / DNA POLYMERASE III GAMMA-TAU SUBUNIT"/>
    <property type="match status" value="1"/>
</dbReference>
<comment type="similarity">
    <text evidence="1">Belongs to the DnaX/STICHEL family.</text>
</comment>
<dbReference type="NCBIfam" id="NF004046">
    <property type="entry name" value="PRK05563.1"/>
    <property type="match status" value="1"/>
</dbReference>
<dbReference type="GO" id="GO:0009360">
    <property type="term" value="C:DNA polymerase III complex"/>
    <property type="evidence" value="ECO:0007669"/>
    <property type="project" value="InterPro"/>
</dbReference>
<dbReference type="SMART" id="SM00382">
    <property type="entry name" value="AAA"/>
    <property type="match status" value="1"/>
</dbReference>
<dbReference type="PANTHER" id="PTHR11669:SF0">
    <property type="entry name" value="PROTEIN STICHEL-LIKE 2"/>
    <property type="match status" value="1"/>
</dbReference>
<dbReference type="GO" id="GO:0006261">
    <property type="term" value="P:DNA-templated DNA replication"/>
    <property type="evidence" value="ECO:0007669"/>
    <property type="project" value="TreeGrafter"/>
</dbReference>
<reference evidence="14" key="1">
    <citation type="submission" date="2018-05" db="EMBL/GenBank/DDBJ databases">
        <authorList>
            <person name="Lanie J.A."/>
            <person name="Ng W.-L."/>
            <person name="Kazmierczak K.M."/>
            <person name="Andrzejewski T.M."/>
            <person name="Davidsen T.M."/>
            <person name="Wayne K.J."/>
            <person name="Tettelin H."/>
            <person name="Glass J.I."/>
            <person name="Rusch D."/>
            <person name="Podicherti R."/>
            <person name="Tsui H.-C.T."/>
            <person name="Winkler M.E."/>
        </authorList>
    </citation>
    <scope>NUCLEOTIDE SEQUENCE</scope>
</reference>
<keyword evidence="3" id="KW-0808">Transferase</keyword>
<organism evidence="14">
    <name type="scientific">marine metagenome</name>
    <dbReference type="NCBI Taxonomy" id="408172"/>
    <lineage>
        <taxon>unclassified sequences</taxon>
        <taxon>metagenomes</taxon>
        <taxon>ecological metagenomes</taxon>
    </lineage>
</organism>
<dbReference type="InterPro" id="IPR050238">
    <property type="entry name" value="DNA_Rep/Repair_Clamp_Loader"/>
</dbReference>
<evidence type="ECO:0000256" key="10">
    <source>
        <dbReference type="ARBA" id="ARBA00022932"/>
    </source>
</evidence>
<feature type="domain" description="AAA+ ATPase" evidence="13">
    <location>
        <begin position="67"/>
        <end position="209"/>
    </location>
</feature>
<feature type="compositionally biased region" description="Basic and acidic residues" evidence="12">
    <location>
        <begin position="456"/>
        <end position="477"/>
    </location>
</feature>
<dbReference type="SUPFAM" id="SSF48019">
    <property type="entry name" value="post-AAA+ oligomerization domain-like"/>
    <property type="match status" value="1"/>
</dbReference>
<dbReference type="FunFam" id="1.10.8.60:FF:000013">
    <property type="entry name" value="DNA polymerase III subunit gamma/tau"/>
    <property type="match status" value="1"/>
</dbReference>
<comment type="catalytic activity">
    <reaction evidence="11">
        <text>DNA(n) + a 2'-deoxyribonucleoside 5'-triphosphate = DNA(n+1) + diphosphate</text>
        <dbReference type="Rhea" id="RHEA:22508"/>
        <dbReference type="Rhea" id="RHEA-COMP:17339"/>
        <dbReference type="Rhea" id="RHEA-COMP:17340"/>
        <dbReference type="ChEBI" id="CHEBI:33019"/>
        <dbReference type="ChEBI" id="CHEBI:61560"/>
        <dbReference type="ChEBI" id="CHEBI:173112"/>
        <dbReference type="EC" id="2.7.7.7"/>
    </reaction>
</comment>
<dbReference type="InterPro" id="IPR012763">
    <property type="entry name" value="DNA_pol_III_sug/sutau_N"/>
</dbReference>
<dbReference type="InterPro" id="IPR003593">
    <property type="entry name" value="AAA+_ATPase"/>
</dbReference>
<dbReference type="AlphaFoldDB" id="A0A381VX69"/>
<evidence type="ECO:0000256" key="7">
    <source>
        <dbReference type="ARBA" id="ARBA00022741"/>
    </source>
</evidence>
<protein>
    <recommendedName>
        <fullName evidence="2">DNA-directed DNA polymerase</fullName>
        <ecNumber evidence="2">2.7.7.7</ecNumber>
    </recommendedName>
</protein>
<dbReference type="SUPFAM" id="SSF52540">
    <property type="entry name" value="P-loop containing nucleoside triphosphate hydrolases"/>
    <property type="match status" value="1"/>
</dbReference>
<evidence type="ECO:0000256" key="11">
    <source>
        <dbReference type="ARBA" id="ARBA00049244"/>
    </source>
</evidence>
<dbReference type="GO" id="GO:0003887">
    <property type="term" value="F:DNA-directed DNA polymerase activity"/>
    <property type="evidence" value="ECO:0007669"/>
    <property type="project" value="UniProtKB-KW"/>
</dbReference>
<dbReference type="InterPro" id="IPR027417">
    <property type="entry name" value="P-loop_NTPase"/>
</dbReference>
<dbReference type="CDD" id="cd18137">
    <property type="entry name" value="HLD_clamp_pol_III_gamma_tau"/>
    <property type="match status" value="1"/>
</dbReference>
<dbReference type="InterPro" id="IPR022754">
    <property type="entry name" value="DNA_pol_III_gamma-3"/>
</dbReference>
<keyword evidence="10" id="KW-0239">DNA-directed DNA polymerase</keyword>
<dbReference type="Pfam" id="PF12169">
    <property type="entry name" value="DNA_pol3_gamma3"/>
    <property type="match status" value="1"/>
</dbReference>
<dbReference type="EC" id="2.7.7.7" evidence="2"/>
<dbReference type="GO" id="GO:0046872">
    <property type="term" value="F:metal ion binding"/>
    <property type="evidence" value="ECO:0007669"/>
    <property type="project" value="UniProtKB-KW"/>
</dbReference>
<evidence type="ECO:0000256" key="6">
    <source>
        <dbReference type="ARBA" id="ARBA00022723"/>
    </source>
</evidence>
<dbReference type="InterPro" id="IPR045085">
    <property type="entry name" value="HLD_clamp_pol_III_gamma_tau"/>
</dbReference>
<evidence type="ECO:0000256" key="2">
    <source>
        <dbReference type="ARBA" id="ARBA00012417"/>
    </source>
</evidence>
<evidence type="ECO:0000256" key="8">
    <source>
        <dbReference type="ARBA" id="ARBA00022833"/>
    </source>
</evidence>
<feature type="non-terminal residue" evidence="14">
    <location>
        <position position="518"/>
    </location>
</feature>
<gene>
    <name evidence="14" type="ORF">METZ01_LOCUS97081</name>
</gene>
<accession>A0A381VX69</accession>
<keyword evidence="7" id="KW-0547">Nucleotide-binding</keyword>
<keyword evidence="5" id="KW-0235">DNA replication</keyword>
<dbReference type="FunFam" id="3.40.50.300:FF:000014">
    <property type="entry name" value="DNA polymerase III subunit gamma/tau"/>
    <property type="match status" value="1"/>
</dbReference>
<dbReference type="GO" id="GO:0005524">
    <property type="term" value="F:ATP binding"/>
    <property type="evidence" value="ECO:0007669"/>
    <property type="project" value="UniProtKB-KW"/>
</dbReference>
<dbReference type="Gene3D" id="3.40.50.300">
    <property type="entry name" value="P-loop containing nucleotide triphosphate hydrolases"/>
    <property type="match status" value="1"/>
</dbReference>
<dbReference type="Gene3D" id="1.20.272.10">
    <property type="match status" value="1"/>
</dbReference>